<protein>
    <recommendedName>
        <fullName evidence="5">Nucleoid occlusion factor SlmA</fullName>
    </recommendedName>
</protein>
<evidence type="ECO:0000256" key="4">
    <source>
        <dbReference type="ARBA" id="ARBA00023306"/>
    </source>
</evidence>
<evidence type="ECO:0000256" key="3">
    <source>
        <dbReference type="ARBA" id="ARBA00023125"/>
    </source>
</evidence>
<feature type="domain" description="HTH tetR-type" evidence="8">
    <location>
        <begin position="44"/>
        <end position="104"/>
    </location>
</feature>
<dbReference type="InterPro" id="IPR050624">
    <property type="entry name" value="HTH-type_Tx_Regulator"/>
</dbReference>
<dbReference type="InterPro" id="IPR023772">
    <property type="entry name" value="DNA-bd_HTH_TetR-type_CS"/>
</dbReference>
<keyword evidence="12" id="KW-1185">Reference proteome</keyword>
<dbReference type="GO" id="GO:0051301">
    <property type="term" value="P:cell division"/>
    <property type="evidence" value="ECO:0007669"/>
    <property type="project" value="UniProtKB-KW"/>
</dbReference>
<dbReference type="PANTHER" id="PTHR43479">
    <property type="entry name" value="ACREF/ENVCD OPERON REPRESSOR-RELATED"/>
    <property type="match status" value="1"/>
</dbReference>
<dbReference type="Proteomes" id="UP000294683">
    <property type="component" value="Unassembled WGS sequence"/>
</dbReference>
<dbReference type="GO" id="GO:0010974">
    <property type="term" value="P:negative regulation of division septum assembly"/>
    <property type="evidence" value="ECO:0007669"/>
    <property type="project" value="InterPro"/>
</dbReference>
<feature type="DNA-binding region" description="H-T-H motif" evidence="6">
    <location>
        <begin position="67"/>
        <end position="86"/>
    </location>
</feature>
<feature type="compositionally biased region" description="Basic and acidic residues" evidence="7">
    <location>
        <begin position="26"/>
        <end position="45"/>
    </location>
</feature>
<keyword evidence="2 5" id="KW-0132">Cell division</keyword>
<keyword evidence="3 5" id="KW-0238">DNA-binding</keyword>
<dbReference type="GO" id="GO:0043590">
    <property type="term" value="C:bacterial nucleoid"/>
    <property type="evidence" value="ECO:0007669"/>
    <property type="project" value="UniProtKB-UniRule"/>
</dbReference>
<comment type="subcellular location">
    <subcellularLocation>
        <location evidence="5">Cytoplasm</location>
        <location evidence="5">Nucleoid</location>
    </subcellularLocation>
</comment>
<dbReference type="GO" id="GO:0005737">
    <property type="term" value="C:cytoplasm"/>
    <property type="evidence" value="ECO:0007669"/>
    <property type="project" value="UniProtKB-UniRule"/>
</dbReference>
<keyword evidence="1 5" id="KW-0963">Cytoplasm</keyword>
<dbReference type="InterPro" id="IPR036271">
    <property type="entry name" value="Tet_transcr_reg_TetR-rel_C_sf"/>
</dbReference>
<evidence type="ECO:0000313" key="12">
    <source>
        <dbReference type="Proteomes" id="UP000294683"/>
    </source>
</evidence>
<dbReference type="NCBIfam" id="NF007015">
    <property type="entry name" value="PRK09480.1"/>
    <property type="match status" value="1"/>
</dbReference>
<evidence type="ECO:0000256" key="2">
    <source>
        <dbReference type="ARBA" id="ARBA00022618"/>
    </source>
</evidence>
<evidence type="ECO:0000313" key="9">
    <source>
        <dbReference type="EMBL" id="SUB25750.1"/>
    </source>
</evidence>
<dbReference type="EMBL" id="SNXJ01000002">
    <property type="protein sequence ID" value="TDP29671.1"/>
    <property type="molecule type" value="Genomic_DNA"/>
</dbReference>
<feature type="region of interest" description="Disordered" evidence="7">
    <location>
        <begin position="1"/>
        <end position="45"/>
    </location>
</feature>
<dbReference type="EMBL" id="UGSQ01000003">
    <property type="protein sequence ID" value="SUB25750.1"/>
    <property type="molecule type" value="Genomic_DNA"/>
</dbReference>
<proteinExistence type="inferred from homology"/>
<dbReference type="InterPro" id="IPR023769">
    <property type="entry name" value="NO_SlmA"/>
</dbReference>
<dbReference type="PANTHER" id="PTHR43479:SF11">
    <property type="entry name" value="ACREF_ENVCD OPERON REPRESSOR-RELATED"/>
    <property type="match status" value="1"/>
</dbReference>
<dbReference type="InterPro" id="IPR009057">
    <property type="entry name" value="Homeodomain-like_sf"/>
</dbReference>
<dbReference type="InterPro" id="IPR054580">
    <property type="entry name" value="SlmA-like_C"/>
</dbReference>
<reference evidence="10 12" key="2">
    <citation type="submission" date="2019-03" db="EMBL/GenBank/DDBJ databases">
        <title>Genomic Encyclopedia of Type Strains, Phase IV (KMG-IV): sequencing the most valuable type-strain genomes for metagenomic binning, comparative biology and taxonomic classification.</title>
        <authorList>
            <person name="Goeker M."/>
        </authorList>
    </citation>
    <scope>NUCLEOTIDE SEQUENCE [LARGE SCALE GENOMIC DNA]</scope>
    <source>
        <strain evidence="10 12">DSM 17481</strain>
    </source>
</reference>
<evidence type="ECO:0000313" key="10">
    <source>
        <dbReference type="EMBL" id="TDP29671.1"/>
    </source>
</evidence>
<comment type="similarity">
    <text evidence="5">Belongs to the nucleoid occlusion factor SlmA family.</text>
</comment>
<dbReference type="InterPro" id="IPR001647">
    <property type="entry name" value="HTH_TetR"/>
</dbReference>
<dbReference type="PROSITE" id="PS50977">
    <property type="entry name" value="HTH_TETR_2"/>
    <property type="match status" value="1"/>
</dbReference>
<dbReference type="SUPFAM" id="SSF48498">
    <property type="entry name" value="Tetracyclin repressor-like, C-terminal domain"/>
    <property type="match status" value="1"/>
</dbReference>
<evidence type="ECO:0000313" key="11">
    <source>
        <dbReference type="Proteomes" id="UP000255113"/>
    </source>
</evidence>
<evidence type="ECO:0000256" key="5">
    <source>
        <dbReference type="HAMAP-Rule" id="MF_01839"/>
    </source>
</evidence>
<dbReference type="HAMAP" id="MF_01839">
    <property type="entry name" value="NO_factor_SlmA"/>
    <property type="match status" value="1"/>
</dbReference>
<accession>A0A379AUU7</accession>
<dbReference type="PROSITE" id="PS01081">
    <property type="entry name" value="HTH_TETR_1"/>
    <property type="match status" value="1"/>
</dbReference>
<reference evidence="9 11" key="1">
    <citation type="submission" date="2018-06" db="EMBL/GenBank/DDBJ databases">
        <authorList>
            <consortium name="Pathogen Informatics"/>
            <person name="Doyle S."/>
        </authorList>
    </citation>
    <scope>NUCLEOTIDE SEQUENCE [LARGE SCALE GENOMIC DNA]</scope>
    <source>
        <strain evidence="9 11">NCTC11188</strain>
    </source>
</reference>
<name>A0A379AUU7_AVIGA</name>
<dbReference type="RefSeq" id="WP_103853889.1">
    <property type="nucleotide sequence ID" value="NZ_PQVJ01000019.1"/>
</dbReference>
<dbReference type="SUPFAM" id="SSF46689">
    <property type="entry name" value="Homeodomain-like"/>
    <property type="match status" value="1"/>
</dbReference>
<comment type="function">
    <text evidence="5">Required for nucleoid occlusion (NO) phenomenon, which prevents Z-ring formation and cell division over the nucleoid. Acts as a DNA-associated cell division inhibitor that binds simultaneously chromosomal DNA and FtsZ, and disrupts the assembly of FtsZ polymers. SlmA-DNA-binding sequences (SBS) are dispersed on non-Ter regions of the chromosome, preventing FtsZ polymerization at these regions.</text>
</comment>
<organism evidence="9 11">
    <name type="scientific">Avibacterium gallinarum</name>
    <name type="common">Pasteurella gallinarum</name>
    <dbReference type="NCBI Taxonomy" id="755"/>
    <lineage>
        <taxon>Bacteria</taxon>
        <taxon>Pseudomonadati</taxon>
        <taxon>Pseudomonadota</taxon>
        <taxon>Gammaproteobacteria</taxon>
        <taxon>Pasteurellales</taxon>
        <taxon>Pasteurellaceae</taxon>
        <taxon>Avibacterium</taxon>
    </lineage>
</organism>
<sequence length="232" mass="27110">MVEEQLEIAGIEPAPEQTKQNNPAKLSEKNTEKAPKSDKRSVKERRQQVLTVLTHMLHSEQGMERMTTARLAEKVGVSEAALYRYFPSKTKMFEALIENLEGTLFSRINQSIKNETNTMNRVRDILQMILDFARKNPGLTRVLTGHALMFEDPKLQARVAQFFDRLEFQFVNILQMRKLREGRAFSIDERIIATYLVNLCEGQFMRYVRSNFRHNSNQNFEQQWKLIAVHFA</sequence>
<keyword evidence="4 5" id="KW-0131">Cell cycle</keyword>
<evidence type="ECO:0000259" key="8">
    <source>
        <dbReference type="PROSITE" id="PS50977"/>
    </source>
</evidence>
<dbReference type="Pfam" id="PF22276">
    <property type="entry name" value="SlmA-like_C"/>
    <property type="match status" value="1"/>
</dbReference>
<gene>
    <name evidence="5 9" type="primary">slmA</name>
    <name evidence="10" type="ORF">EV689_102200</name>
    <name evidence="9" type="ORF">NCTC11188_00066</name>
</gene>
<evidence type="ECO:0000256" key="1">
    <source>
        <dbReference type="ARBA" id="ARBA00022490"/>
    </source>
</evidence>
<dbReference type="Gene3D" id="1.10.357.10">
    <property type="entry name" value="Tetracycline Repressor, domain 2"/>
    <property type="match status" value="1"/>
</dbReference>
<evidence type="ECO:0000256" key="7">
    <source>
        <dbReference type="SAM" id="MobiDB-lite"/>
    </source>
</evidence>
<comment type="subunit">
    <text evidence="5">Homodimer. Interacts with FtsZ.</text>
</comment>
<dbReference type="GO" id="GO:0043565">
    <property type="term" value="F:sequence-specific DNA binding"/>
    <property type="evidence" value="ECO:0007669"/>
    <property type="project" value="UniProtKB-UniRule"/>
</dbReference>
<evidence type="ECO:0000256" key="6">
    <source>
        <dbReference type="PROSITE-ProRule" id="PRU00335"/>
    </source>
</evidence>
<dbReference type="Pfam" id="PF00440">
    <property type="entry name" value="TetR_N"/>
    <property type="match status" value="1"/>
</dbReference>
<dbReference type="Proteomes" id="UP000255113">
    <property type="component" value="Unassembled WGS sequence"/>
</dbReference>
<dbReference type="AlphaFoldDB" id="A0A379AUU7"/>